<keyword evidence="1" id="KW-0472">Membrane</keyword>
<evidence type="ECO:0000313" key="2">
    <source>
        <dbReference type="EMBL" id="MET4583815.1"/>
    </source>
</evidence>
<dbReference type="Gene3D" id="3.40.50.1820">
    <property type="entry name" value="alpha/beta hydrolase"/>
    <property type="match status" value="1"/>
</dbReference>
<organism evidence="2 3">
    <name type="scientific">Conyzicola nivalis</name>
    <dbReference type="NCBI Taxonomy" id="1477021"/>
    <lineage>
        <taxon>Bacteria</taxon>
        <taxon>Bacillati</taxon>
        <taxon>Actinomycetota</taxon>
        <taxon>Actinomycetes</taxon>
        <taxon>Micrococcales</taxon>
        <taxon>Microbacteriaceae</taxon>
        <taxon>Conyzicola</taxon>
    </lineage>
</organism>
<proteinExistence type="predicted"/>
<name>A0ABV2QTC9_9MICO</name>
<dbReference type="RefSeq" id="WP_354025985.1">
    <property type="nucleotide sequence ID" value="NZ_JBEPSJ010000005.1"/>
</dbReference>
<evidence type="ECO:0000256" key="1">
    <source>
        <dbReference type="SAM" id="Phobius"/>
    </source>
</evidence>
<reference evidence="2 3" key="1">
    <citation type="submission" date="2024-06" db="EMBL/GenBank/DDBJ databases">
        <title>Sorghum-associated microbial communities from plants grown in Nebraska, USA.</title>
        <authorList>
            <person name="Schachtman D."/>
        </authorList>
    </citation>
    <scope>NUCLEOTIDE SEQUENCE [LARGE SCALE GENOMIC DNA]</scope>
    <source>
        <strain evidence="2 3">2857</strain>
    </source>
</reference>
<sequence length="491" mass="49862">MADGGGGSAGAGLVVSGGGSFAVASDALFADVQSLELVRSEMRGAAAALQRIDRRVSENLLRRADAPLSALDAERELDRGQQLVAAAGDRAGAIAFVLRASAEGYGVADAAAQRAVQGLAASVGLSIGMFLPLFAALMAPALPTALAGLLVASVLVPGGPAAIPGAVGGWLAENNRLLTNPLTVALLRAGVMSVDDVIGGALGLPPAVVRALGDEGAGVVGIGASAGLFTLLGSRVGLLTETAVATRAAVQRDLSAPPSGLAGRIDRIPQRVHDEKGEPAGQHIRIERYGAPGRPDRFEVYITGTADFSPRSGADPFDLTSDVGTIAELPAGAVRAVEQAMAQEGITAESPVQFTGYSQGGLIAVTLAASGDYNTQGVVAVGSPTAHVEVGDDFPVIAIEHTDDIVPAMAGMRSGHDTVLVEREAFADRETPPAVAVPSHDRGEYRRTAELADQAMSPRLVAAREALAGFTSGTTPISSTTYVAERVHGAR</sequence>
<comment type="caution">
    <text evidence="2">The sequence shown here is derived from an EMBL/GenBank/DDBJ whole genome shotgun (WGS) entry which is preliminary data.</text>
</comment>
<keyword evidence="3" id="KW-1185">Reference proteome</keyword>
<dbReference type="Proteomes" id="UP001549257">
    <property type="component" value="Unassembled WGS sequence"/>
</dbReference>
<dbReference type="InterPro" id="IPR029058">
    <property type="entry name" value="AB_hydrolase_fold"/>
</dbReference>
<keyword evidence="1" id="KW-1133">Transmembrane helix</keyword>
<feature type="transmembrane region" description="Helical" evidence="1">
    <location>
        <begin position="119"/>
        <end position="139"/>
    </location>
</feature>
<feature type="transmembrane region" description="Helical" evidence="1">
    <location>
        <begin position="145"/>
        <end position="172"/>
    </location>
</feature>
<keyword evidence="1" id="KW-0812">Transmembrane</keyword>
<evidence type="ECO:0000313" key="3">
    <source>
        <dbReference type="Proteomes" id="UP001549257"/>
    </source>
</evidence>
<gene>
    <name evidence="2" type="ORF">ABIE21_003346</name>
</gene>
<dbReference type="EMBL" id="JBEPSJ010000005">
    <property type="protein sequence ID" value="MET4583815.1"/>
    <property type="molecule type" value="Genomic_DNA"/>
</dbReference>
<protein>
    <submittedName>
        <fullName evidence="2">Uncharacterized protein</fullName>
    </submittedName>
</protein>
<dbReference type="SUPFAM" id="SSF53474">
    <property type="entry name" value="alpha/beta-Hydrolases"/>
    <property type="match status" value="1"/>
</dbReference>
<accession>A0ABV2QTC9</accession>